<reference evidence="1 2" key="1">
    <citation type="submission" date="2024-08" db="EMBL/GenBank/DDBJ databases">
        <title>Gnathostoma spinigerum genome.</title>
        <authorList>
            <person name="Gonzalez-Bertolin B."/>
            <person name="Monzon S."/>
            <person name="Zaballos A."/>
            <person name="Jimenez P."/>
            <person name="Dekumyoy P."/>
            <person name="Varona S."/>
            <person name="Cuesta I."/>
            <person name="Sumanam S."/>
            <person name="Adisakwattana P."/>
            <person name="Gasser R.B."/>
            <person name="Hernandez-Gonzalez A."/>
            <person name="Young N.D."/>
            <person name="Perteguer M.J."/>
        </authorList>
    </citation>
    <scope>NUCLEOTIDE SEQUENCE [LARGE SCALE GENOMIC DNA]</scope>
    <source>
        <strain evidence="1">AL3</strain>
        <tissue evidence="1">Liver</tissue>
    </source>
</reference>
<evidence type="ECO:0000313" key="2">
    <source>
        <dbReference type="Proteomes" id="UP001608902"/>
    </source>
</evidence>
<dbReference type="AlphaFoldDB" id="A0ABD6EYC7"/>
<keyword evidence="2" id="KW-1185">Reference proteome</keyword>
<dbReference type="EMBL" id="JBGFUD010011278">
    <property type="protein sequence ID" value="MFH4983154.1"/>
    <property type="molecule type" value="Genomic_DNA"/>
</dbReference>
<comment type="caution">
    <text evidence="1">The sequence shown here is derived from an EMBL/GenBank/DDBJ whole genome shotgun (WGS) entry which is preliminary data.</text>
</comment>
<protein>
    <submittedName>
        <fullName evidence="1">Uncharacterized protein</fullName>
    </submittedName>
</protein>
<organism evidence="1 2">
    <name type="scientific">Gnathostoma spinigerum</name>
    <dbReference type="NCBI Taxonomy" id="75299"/>
    <lineage>
        <taxon>Eukaryota</taxon>
        <taxon>Metazoa</taxon>
        <taxon>Ecdysozoa</taxon>
        <taxon>Nematoda</taxon>
        <taxon>Chromadorea</taxon>
        <taxon>Rhabditida</taxon>
        <taxon>Spirurina</taxon>
        <taxon>Gnathostomatomorpha</taxon>
        <taxon>Gnathostomatoidea</taxon>
        <taxon>Gnathostomatidae</taxon>
        <taxon>Gnathostoma</taxon>
    </lineage>
</organism>
<sequence>MKFSVLKRSQQSSASKFTTDRLHLSSNSLQRIHSVQLLGAQKAMSRLDRLPDYFRDTVEWITGGGREVSESNLVR</sequence>
<proteinExistence type="predicted"/>
<dbReference type="Proteomes" id="UP001608902">
    <property type="component" value="Unassembled WGS sequence"/>
</dbReference>
<name>A0ABD6EYC7_9BILA</name>
<accession>A0ABD6EYC7</accession>
<gene>
    <name evidence="1" type="ORF">AB6A40_009863</name>
</gene>
<evidence type="ECO:0000313" key="1">
    <source>
        <dbReference type="EMBL" id="MFH4983154.1"/>
    </source>
</evidence>